<dbReference type="AlphaFoldDB" id="A0A7I9VJZ8"/>
<evidence type="ECO:0000256" key="1">
    <source>
        <dbReference type="HAMAP-Rule" id="MF_01187"/>
    </source>
</evidence>
<dbReference type="SUPFAM" id="SSF158997">
    <property type="entry name" value="Trm112p-like"/>
    <property type="match status" value="1"/>
</dbReference>
<evidence type="ECO:0000313" key="2">
    <source>
        <dbReference type="EMBL" id="GEJ56327.1"/>
    </source>
</evidence>
<dbReference type="HAMAP" id="MF_01187">
    <property type="entry name" value="UPF0434"/>
    <property type="match status" value="1"/>
</dbReference>
<comment type="similarity">
    <text evidence="1">Belongs to the UPF0434 family.</text>
</comment>
<dbReference type="Proteomes" id="UP000503640">
    <property type="component" value="Unassembled WGS sequence"/>
</dbReference>
<dbReference type="InterPro" id="IPR005651">
    <property type="entry name" value="Trm112-like"/>
</dbReference>
<dbReference type="EMBL" id="BJTG01000002">
    <property type="protein sequence ID" value="GEJ56327.1"/>
    <property type="molecule type" value="Genomic_DNA"/>
</dbReference>
<comment type="caution">
    <text evidence="2">The sequence shown here is derived from an EMBL/GenBank/DDBJ whole genome shotgun (WGS) entry which is preliminary data.</text>
</comment>
<protein>
    <recommendedName>
        <fullName evidence="1">UPF0434 protein AMYX_10680</fullName>
    </recommendedName>
</protein>
<dbReference type="PANTHER" id="PTHR33505">
    <property type="entry name" value="ZGC:162634"/>
    <property type="match status" value="1"/>
</dbReference>
<dbReference type="PANTHER" id="PTHR33505:SF4">
    <property type="entry name" value="PROTEIN PREY, MITOCHONDRIAL"/>
    <property type="match status" value="1"/>
</dbReference>
<dbReference type="GO" id="GO:0005829">
    <property type="term" value="C:cytosol"/>
    <property type="evidence" value="ECO:0007669"/>
    <property type="project" value="TreeGrafter"/>
</dbReference>
<evidence type="ECO:0000313" key="3">
    <source>
        <dbReference type="Proteomes" id="UP000503640"/>
    </source>
</evidence>
<sequence>MTFAEEPTVPLAPELKEILACPKCKGSLEFHEERAEIHCPRCRLAFAIRDDIPVMLVDEARPLP</sequence>
<accession>A0A7I9VJZ8</accession>
<name>A0A7I9VJZ8_9BACT</name>
<dbReference type="Pfam" id="PF03966">
    <property type="entry name" value="Trm112p"/>
    <property type="match status" value="1"/>
</dbReference>
<reference evidence="3" key="1">
    <citation type="journal article" date="2020" name="Appl. Environ. Microbiol.">
        <title>Diazotrophic Anaeromyxobacter Isolates from Soils.</title>
        <authorList>
            <person name="Masuda Y."/>
            <person name="Yamanaka H."/>
            <person name="Xu Z.X."/>
            <person name="Shiratori Y."/>
            <person name="Aono T."/>
            <person name="Amachi S."/>
            <person name="Senoo K."/>
            <person name="Itoh H."/>
        </authorList>
    </citation>
    <scope>NUCLEOTIDE SEQUENCE [LARGE SCALE GENOMIC DNA]</scope>
    <source>
        <strain evidence="3">R267</strain>
    </source>
</reference>
<proteinExistence type="inferred from homology"/>
<dbReference type="Gene3D" id="2.20.25.10">
    <property type="match status" value="1"/>
</dbReference>
<gene>
    <name evidence="2" type="ORF">AMYX_10680</name>
</gene>
<organism evidence="2 3">
    <name type="scientific">Anaeromyxobacter diazotrophicus</name>
    <dbReference type="NCBI Taxonomy" id="2590199"/>
    <lineage>
        <taxon>Bacteria</taxon>
        <taxon>Pseudomonadati</taxon>
        <taxon>Myxococcota</taxon>
        <taxon>Myxococcia</taxon>
        <taxon>Myxococcales</taxon>
        <taxon>Cystobacterineae</taxon>
        <taxon>Anaeromyxobacteraceae</taxon>
        <taxon>Anaeromyxobacter</taxon>
    </lineage>
</organism>
<keyword evidence="3" id="KW-1185">Reference proteome</keyword>